<dbReference type="RefSeq" id="WP_095685373.1">
    <property type="nucleotide sequence ID" value="NZ_CP016776.1"/>
</dbReference>
<feature type="domain" description="HTH gntR-type" evidence="4">
    <location>
        <begin position="9"/>
        <end position="77"/>
    </location>
</feature>
<dbReference type="InterPro" id="IPR036388">
    <property type="entry name" value="WH-like_DNA-bd_sf"/>
</dbReference>
<dbReference type="SUPFAM" id="SSF48008">
    <property type="entry name" value="GntR ligand-binding domain-like"/>
    <property type="match status" value="1"/>
</dbReference>
<sequence length="237" mass="26226">MSAITPLAPQRAARIATQLVELIDLQKLNPGDRLPPERQLADLLEVSRPSLREALHILQAQGLVQIKHGQGTFVQEPIVAQELRASMMTKTHGLNELFDAREVLEVPASKWAAEKATKEDIRLLRTTLNQIDTVTASHPIDFDQLQLLDAKFHLTIVGVAGNRFINQTLNVLQDVMRMSMETTLRLPGRSEISRSEHSEILTAIENGDGELASKLTLKHITGARKTAVADAKAKENN</sequence>
<dbReference type="PANTHER" id="PTHR43537">
    <property type="entry name" value="TRANSCRIPTIONAL REGULATOR, GNTR FAMILY"/>
    <property type="match status" value="1"/>
</dbReference>
<protein>
    <submittedName>
        <fullName evidence="5">Transcriptional regulator</fullName>
    </submittedName>
</protein>
<dbReference type="KEGG" id="pvn:A7sIIA15_00815"/>
<proteinExistence type="predicted"/>
<keyword evidence="3" id="KW-0804">Transcription</keyword>
<keyword evidence="1" id="KW-0805">Transcription regulation</keyword>
<dbReference type="InterPro" id="IPR008920">
    <property type="entry name" value="TF_FadR/GntR_C"/>
</dbReference>
<reference evidence="5 6" key="1">
    <citation type="submission" date="2016-07" db="EMBL/GenBank/DDBJ databases">
        <title>High microdiversification within the ubiquitous acI lineage of Actinobacteria.</title>
        <authorList>
            <person name="Neuenschwander S.M."/>
            <person name="Salcher M."/>
            <person name="Ghai R."/>
            <person name="Pernthaler J."/>
        </authorList>
    </citation>
    <scope>NUCLEOTIDE SEQUENCE [LARGE SCALE GENOMIC DNA]</scope>
    <source>
        <strain evidence="5">MMS-IIA-15</strain>
    </source>
</reference>
<dbReference type="InterPro" id="IPR036390">
    <property type="entry name" value="WH_DNA-bd_sf"/>
</dbReference>
<dbReference type="SMART" id="SM00345">
    <property type="entry name" value="HTH_GNTR"/>
    <property type="match status" value="1"/>
</dbReference>
<evidence type="ECO:0000256" key="2">
    <source>
        <dbReference type="ARBA" id="ARBA00023125"/>
    </source>
</evidence>
<evidence type="ECO:0000313" key="5">
    <source>
        <dbReference type="EMBL" id="ASY19456.1"/>
    </source>
</evidence>
<dbReference type="OrthoDB" id="3575876at2"/>
<gene>
    <name evidence="5" type="ORF">A7sIIA15_00815</name>
</gene>
<dbReference type="PRINTS" id="PR00035">
    <property type="entry name" value="HTHGNTR"/>
</dbReference>
<dbReference type="Proteomes" id="UP000217186">
    <property type="component" value="Chromosome"/>
</dbReference>
<dbReference type="Gene3D" id="1.10.10.10">
    <property type="entry name" value="Winged helix-like DNA-binding domain superfamily/Winged helix DNA-binding domain"/>
    <property type="match status" value="1"/>
</dbReference>
<evidence type="ECO:0000259" key="4">
    <source>
        <dbReference type="PROSITE" id="PS50949"/>
    </source>
</evidence>
<dbReference type="PANTHER" id="PTHR43537:SF5">
    <property type="entry name" value="UXU OPERON TRANSCRIPTIONAL REGULATOR"/>
    <property type="match status" value="1"/>
</dbReference>
<accession>A0A249KRQ2</accession>
<organism evidence="5 6">
    <name type="scientific">Candidatus Planktophila vernalis</name>
    <dbReference type="NCBI Taxonomy" id="1884907"/>
    <lineage>
        <taxon>Bacteria</taxon>
        <taxon>Bacillati</taxon>
        <taxon>Actinomycetota</taxon>
        <taxon>Actinomycetes</taxon>
        <taxon>Candidatus Nanopelagicales</taxon>
        <taxon>Candidatus Nanopelagicaceae</taxon>
        <taxon>Candidatus Planktophila</taxon>
    </lineage>
</organism>
<dbReference type="InterPro" id="IPR011711">
    <property type="entry name" value="GntR_C"/>
</dbReference>
<dbReference type="PROSITE" id="PS50949">
    <property type="entry name" value="HTH_GNTR"/>
    <property type="match status" value="1"/>
</dbReference>
<evidence type="ECO:0000256" key="1">
    <source>
        <dbReference type="ARBA" id="ARBA00023015"/>
    </source>
</evidence>
<keyword evidence="2" id="KW-0238">DNA-binding</keyword>
<dbReference type="Pfam" id="PF07729">
    <property type="entry name" value="FCD"/>
    <property type="match status" value="1"/>
</dbReference>
<evidence type="ECO:0000313" key="6">
    <source>
        <dbReference type="Proteomes" id="UP000217186"/>
    </source>
</evidence>
<dbReference type="EMBL" id="CP016776">
    <property type="protein sequence ID" value="ASY19456.1"/>
    <property type="molecule type" value="Genomic_DNA"/>
</dbReference>
<dbReference type="Pfam" id="PF00392">
    <property type="entry name" value="GntR"/>
    <property type="match status" value="1"/>
</dbReference>
<dbReference type="GO" id="GO:0003677">
    <property type="term" value="F:DNA binding"/>
    <property type="evidence" value="ECO:0007669"/>
    <property type="project" value="UniProtKB-KW"/>
</dbReference>
<dbReference type="SMART" id="SM00895">
    <property type="entry name" value="FCD"/>
    <property type="match status" value="1"/>
</dbReference>
<evidence type="ECO:0000256" key="3">
    <source>
        <dbReference type="ARBA" id="ARBA00023163"/>
    </source>
</evidence>
<name>A0A249KRQ2_9ACTN</name>
<dbReference type="InterPro" id="IPR000524">
    <property type="entry name" value="Tscrpt_reg_HTH_GntR"/>
</dbReference>
<dbReference type="GO" id="GO:0003700">
    <property type="term" value="F:DNA-binding transcription factor activity"/>
    <property type="evidence" value="ECO:0007669"/>
    <property type="project" value="InterPro"/>
</dbReference>
<dbReference type="SUPFAM" id="SSF46785">
    <property type="entry name" value="Winged helix' DNA-binding domain"/>
    <property type="match status" value="1"/>
</dbReference>
<dbReference type="AlphaFoldDB" id="A0A249KRQ2"/>
<keyword evidence="6" id="KW-1185">Reference proteome</keyword>
<dbReference type="CDD" id="cd07377">
    <property type="entry name" value="WHTH_GntR"/>
    <property type="match status" value="1"/>
</dbReference>
<dbReference type="Gene3D" id="1.20.120.530">
    <property type="entry name" value="GntR ligand-binding domain-like"/>
    <property type="match status" value="1"/>
</dbReference>